<evidence type="ECO:0000313" key="4">
    <source>
        <dbReference type="Proteomes" id="UP001065549"/>
    </source>
</evidence>
<proteinExistence type="predicted"/>
<evidence type="ECO:0000313" key="3">
    <source>
        <dbReference type="EMBL" id="MCU7378004.1"/>
    </source>
</evidence>
<dbReference type="GO" id="GO:0005524">
    <property type="term" value="F:ATP binding"/>
    <property type="evidence" value="ECO:0007669"/>
    <property type="project" value="UniProtKB-KW"/>
</dbReference>
<dbReference type="Gene3D" id="3.30.565.10">
    <property type="entry name" value="Histidine kinase-like ATPase, C-terminal domain"/>
    <property type="match status" value="1"/>
</dbReference>
<feature type="transmembrane region" description="Helical" evidence="1">
    <location>
        <begin position="97"/>
        <end position="119"/>
    </location>
</feature>
<sequence>MSPLSIIINILEEDMPWLLLFLLSFRNQIRFAIPKTIFISIGYISCVAMVIFINIEIVNAPEFLEFYSKFRFLFSLFHLVGTGCICIFLVAARKSALIFFVLVIKNYLDTLLLSAQLISILSGWSFDLVELLHLILTGPLVYLFIRRLLCPIAQPTFSMKFWNSLWLIPFSFYLIFRLGIIDGYFDRLSLLGTAATVSPYIWFFITFITYYLILYMLSQTLKHARLKEEIRLARAQGQIRKALYDHDAHRTEKIRSEIFLPLSQLEKLAESNDIPAIRAYIQNRLNRLAQATGAPVCEHYEVDTILRHYRNLYEENQIDLTMYANVSKDIFISKIDISILLGNLLENALQACLGQSGGEKFVKVRLESSQTKLLLFIQNSFSGEVVKNGSGFVSSRHSGSGLGTVSVRNIVDKYQGTVRFYDYEQKFTVRVMIYNYKEERER</sequence>
<reference evidence="3" key="1">
    <citation type="submission" date="2022-09" db="EMBL/GenBank/DDBJ databases">
        <title>Culturomic study of gut microbiota in children with autism spectrum disorder.</title>
        <authorList>
            <person name="Efimov B.A."/>
            <person name="Chaplin A.V."/>
            <person name="Sokolova S.R."/>
            <person name="Pikina A.P."/>
            <person name="Korzhanova M."/>
            <person name="Belova V."/>
            <person name="Korostin D."/>
        </authorList>
    </citation>
    <scope>NUCLEOTIDE SEQUENCE</scope>
    <source>
        <strain evidence="3">ASD5510</strain>
    </source>
</reference>
<name>A0A9J6QRH6_9FIRM</name>
<accession>A0A9J6QRH6</accession>
<feature type="transmembrane region" description="Helical" evidence="1">
    <location>
        <begin position="37"/>
        <end position="58"/>
    </location>
</feature>
<dbReference type="Proteomes" id="UP001065549">
    <property type="component" value="Unassembled WGS sequence"/>
</dbReference>
<feature type="transmembrane region" description="Helical" evidence="1">
    <location>
        <begin position="70"/>
        <end position="90"/>
    </location>
</feature>
<dbReference type="InterPro" id="IPR036890">
    <property type="entry name" value="HATPase_C_sf"/>
</dbReference>
<comment type="caution">
    <text evidence="3">The sequence shown here is derived from an EMBL/GenBank/DDBJ whole genome shotgun (WGS) entry which is preliminary data.</text>
</comment>
<keyword evidence="1" id="KW-1133">Transmembrane helix</keyword>
<dbReference type="Pfam" id="PF14501">
    <property type="entry name" value="HATPase_c_5"/>
    <property type="match status" value="1"/>
</dbReference>
<dbReference type="SUPFAM" id="SSF55874">
    <property type="entry name" value="ATPase domain of HSP90 chaperone/DNA topoisomerase II/histidine kinase"/>
    <property type="match status" value="1"/>
</dbReference>
<dbReference type="EMBL" id="JAOSHN010000002">
    <property type="protein sequence ID" value="MCU7378004.1"/>
    <property type="molecule type" value="Genomic_DNA"/>
</dbReference>
<evidence type="ECO:0000256" key="1">
    <source>
        <dbReference type="SAM" id="Phobius"/>
    </source>
</evidence>
<keyword evidence="3" id="KW-0067">ATP-binding</keyword>
<evidence type="ECO:0000259" key="2">
    <source>
        <dbReference type="Pfam" id="PF14501"/>
    </source>
</evidence>
<keyword evidence="3" id="KW-0547">Nucleotide-binding</keyword>
<feature type="domain" description="Sensor histidine kinase NatK-like C-terminal" evidence="2">
    <location>
        <begin position="335"/>
        <end position="433"/>
    </location>
</feature>
<keyword evidence="4" id="KW-1185">Reference proteome</keyword>
<feature type="transmembrane region" description="Helical" evidence="1">
    <location>
        <begin position="131"/>
        <end position="149"/>
    </location>
</feature>
<dbReference type="InterPro" id="IPR032834">
    <property type="entry name" value="NatK-like_C"/>
</dbReference>
<keyword evidence="1" id="KW-0472">Membrane</keyword>
<gene>
    <name evidence="3" type="ORF">OBO34_06515</name>
</gene>
<feature type="transmembrane region" description="Helical" evidence="1">
    <location>
        <begin position="161"/>
        <end position="180"/>
    </location>
</feature>
<dbReference type="CDD" id="cd16935">
    <property type="entry name" value="HATPase_AgrC-ComD-like"/>
    <property type="match status" value="1"/>
</dbReference>
<dbReference type="RefSeq" id="WP_148395278.1">
    <property type="nucleotide sequence ID" value="NZ_JAJAGH010000006.1"/>
</dbReference>
<dbReference type="AlphaFoldDB" id="A0A9J6QRH6"/>
<feature type="transmembrane region" description="Helical" evidence="1">
    <location>
        <begin position="200"/>
        <end position="217"/>
    </location>
</feature>
<keyword evidence="1" id="KW-0812">Transmembrane</keyword>
<protein>
    <submittedName>
        <fullName evidence="3">ATP-binding protein</fullName>
    </submittedName>
</protein>
<organism evidence="3 4">
    <name type="scientific">Hominibacterium faecale</name>
    <dbReference type="NCBI Taxonomy" id="2839743"/>
    <lineage>
        <taxon>Bacteria</taxon>
        <taxon>Bacillati</taxon>
        <taxon>Bacillota</taxon>
        <taxon>Clostridia</taxon>
        <taxon>Peptostreptococcales</taxon>
        <taxon>Anaerovoracaceae</taxon>
        <taxon>Hominibacterium</taxon>
    </lineage>
</organism>